<dbReference type="Gramene" id="TuG1812G0700004668.01.T01">
    <property type="protein sequence ID" value="TuG1812G0700004668.01.T01"/>
    <property type="gene ID" value="TuG1812G0700004668.01"/>
</dbReference>
<accession>A0A8R7R2N0</accession>
<dbReference type="Proteomes" id="UP000015106">
    <property type="component" value="Chromosome 7"/>
</dbReference>
<name>A0A8R7R2N0_TRIUA</name>
<proteinExistence type="predicted"/>
<keyword evidence="2" id="KW-1185">Reference proteome</keyword>
<reference evidence="1" key="3">
    <citation type="submission" date="2022-06" db="UniProtKB">
        <authorList>
            <consortium name="EnsemblPlants"/>
        </authorList>
    </citation>
    <scope>IDENTIFICATION</scope>
</reference>
<evidence type="ECO:0000313" key="1">
    <source>
        <dbReference type="EnsemblPlants" id="TuG1812G0700004668.01.T01"/>
    </source>
</evidence>
<protein>
    <submittedName>
        <fullName evidence="1">Uncharacterized protein</fullName>
    </submittedName>
</protein>
<sequence length="116" mass="12692">MCCCHAYCSCMLYVSKWLLCEYQISSCSSIAGLVHVSAFRPSSPSRNCTGQLIIKFGSLFHLLSVLSLKSSEEVSVVFMTNGEAVTFKVSHPSVKASMATNECSTKSASFNRLYRA</sequence>
<dbReference type="AlphaFoldDB" id="A0A8R7R2N0"/>
<reference evidence="1" key="2">
    <citation type="submission" date="2018-03" db="EMBL/GenBank/DDBJ databases">
        <title>The Triticum urartu genome reveals the dynamic nature of wheat genome evolution.</title>
        <authorList>
            <person name="Ling H."/>
            <person name="Ma B."/>
            <person name="Shi X."/>
            <person name="Liu H."/>
            <person name="Dong L."/>
            <person name="Sun H."/>
            <person name="Cao Y."/>
            <person name="Gao Q."/>
            <person name="Zheng S."/>
            <person name="Li Y."/>
            <person name="Yu Y."/>
            <person name="Du H."/>
            <person name="Qi M."/>
            <person name="Li Y."/>
            <person name="Yu H."/>
            <person name="Cui Y."/>
            <person name="Wang N."/>
            <person name="Chen C."/>
            <person name="Wu H."/>
            <person name="Zhao Y."/>
            <person name="Zhang J."/>
            <person name="Li Y."/>
            <person name="Zhou W."/>
            <person name="Zhang B."/>
            <person name="Hu W."/>
            <person name="Eijk M."/>
            <person name="Tang J."/>
            <person name="Witsenboer H."/>
            <person name="Zhao S."/>
            <person name="Li Z."/>
            <person name="Zhang A."/>
            <person name="Wang D."/>
            <person name="Liang C."/>
        </authorList>
    </citation>
    <scope>NUCLEOTIDE SEQUENCE [LARGE SCALE GENOMIC DNA]</scope>
    <source>
        <strain evidence="1">cv. G1812</strain>
    </source>
</reference>
<organism evidence="1 2">
    <name type="scientific">Triticum urartu</name>
    <name type="common">Red wild einkorn</name>
    <name type="synonym">Crithodium urartu</name>
    <dbReference type="NCBI Taxonomy" id="4572"/>
    <lineage>
        <taxon>Eukaryota</taxon>
        <taxon>Viridiplantae</taxon>
        <taxon>Streptophyta</taxon>
        <taxon>Embryophyta</taxon>
        <taxon>Tracheophyta</taxon>
        <taxon>Spermatophyta</taxon>
        <taxon>Magnoliopsida</taxon>
        <taxon>Liliopsida</taxon>
        <taxon>Poales</taxon>
        <taxon>Poaceae</taxon>
        <taxon>BOP clade</taxon>
        <taxon>Pooideae</taxon>
        <taxon>Triticodae</taxon>
        <taxon>Triticeae</taxon>
        <taxon>Triticinae</taxon>
        <taxon>Triticum</taxon>
    </lineage>
</organism>
<reference evidence="2" key="1">
    <citation type="journal article" date="2013" name="Nature">
        <title>Draft genome of the wheat A-genome progenitor Triticum urartu.</title>
        <authorList>
            <person name="Ling H.Q."/>
            <person name="Zhao S."/>
            <person name="Liu D."/>
            <person name="Wang J."/>
            <person name="Sun H."/>
            <person name="Zhang C."/>
            <person name="Fan H."/>
            <person name="Li D."/>
            <person name="Dong L."/>
            <person name="Tao Y."/>
            <person name="Gao C."/>
            <person name="Wu H."/>
            <person name="Li Y."/>
            <person name="Cui Y."/>
            <person name="Guo X."/>
            <person name="Zheng S."/>
            <person name="Wang B."/>
            <person name="Yu K."/>
            <person name="Liang Q."/>
            <person name="Yang W."/>
            <person name="Lou X."/>
            <person name="Chen J."/>
            <person name="Feng M."/>
            <person name="Jian J."/>
            <person name="Zhang X."/>
            <person name="Luo G."/>
            <person name="Jiang Y."/>
            <person name="Liu J."/>
            <person name="Wang Z."/>
            <person name="Sha Y."/>
            <person name="Zhang B."/>
            <person name="Wu H."/>
            <person name="Tang D."/>
            <person name="Shen Q."/>
            <person name="Xue P."/>
            <person name="Zou S."/>
            <person name="Wang X."/>
            <person name="Liu X."/>
            <person name="Wang F."/>
            <person name="Yang Y."/>
            <person name="An X."/>
            <person name="Dong Z."/>
            <person name="Zhang K."/>
            <person name="Zhang X."/>
            <person name="Luo M.C."/>
            <person name="Dvorak J."/>
            <person name="Tong Y."/>
            <person name="Wang J."/>
            <person name="Yang H."/>
            <person name="Li Z."/>
            <person name="Wang D."/>
            <person name="Zhang A."/>
            <person name="Wang J."/>
        </authorList>
    </citation>
    <scope>NUCLEOTIDE SEQUENCE</scope>
    <source>
        <strain evidence="2">cv. G1812</strain>
    </source>
</reference>
<dbReference type="EnsemblPlants" id="TuG1812G0700004668.01.T01">
    <property type="protein sequence ID" value="TuG1812G0700004668.01.T01"/>
    <property type="gene ID" value="TuG1812G0700004668.01"/>
</dbReference>
<evidence type="ECO:0000313" key="2">
    <source>
        <dbReference type="Proteomes" id="UP000015106"/>
    </source>
</evidence>